<dbReference type="EMBL" id="LWDX02030411">
    <property type="protein sequence ID" value="OEL28262.1"/>
    <property type="molecule type" value="Genomic_DNA"/>
</dbReference>
<accession>A0A1E5VT53</accession>
<sequence>MIFPESFSPPAPPATSSLGHSIQVSFWAAAPPSVSYLCVHCPCATESEDSGFEHEPRLVGAEGRFVLLCVRFADDGELFMYKGDPVSPSLELVPLPHSDGVPQVKEFGIVPPGDDGHYLLVARCLASFKPPFDDELHIYSSVDQTWSIKPLPNAPGAEHTVKDKVITLGEGVLGWVDLRKGVVVRDVLREPFDVRFIPLPPPMPEK</sequence>
<dbReference type="PANTHER" id="PTHR33074">
    <property type="entry name" value="EXPRESSED PROTEIN-RELATED"/>
    <property type="match status" value="1"/>
</dbReference>
<keyword evidence="2" id="KW-1185">Reference proteome</keyword>
<organism evidence="1 2">
    <name type="scientific">Dichanthelium oligosanthes</name>
    <dbReference type="NCBI Taxonomy" id="888268"/>
    <lineage>
        <taxon>Eukaryota</taxon>
        <taxon>Viridiplantae</taxon>
        <taxon>Streptophyta</taxon>
        <taxon>Embryophyta</taxon>
        <taxon>Tracheophyta</taxon>
        <taxon>Spermatophyta</taxon>
        <taxon>Magnoliopsida</taxon>
        <taxon>Liliopsida</taxon>
        <taxon>Poales</taxon>
        <taxon>Poaceae</taxon>
        <taxon>PACMAD clade</taxon>
        <taxon>Panicoideae</taxon>
        <taxon>Panicodae</taxon>
        <taxon>Paniceae</taxon>
        <taxon>Dichantheliinae</taxon>
        <taxon>Dichanthelium</taxon>
    </lineage>
</organism>
<protein>
    <submittedName>
        <fullName evidence="1">Uncharacterized protein</fullName>
    </submittedName>
</protein>
<gene>
    <name evidence="1" type="ORF">BAE44_0010718</name>
</gene>
<dbReference type="Proteomes" id="UP000095767">
    <property type="component" value="Unassembled WGS sequence"/>
</dbReference>
<reference evidence="1 2" key="1">
    <citation type="submission" date="2016-09" db="EMBL/GenBank/DDBJ databases">
        <title>The draft genome of Dichanthelium oligosanthes: A C3 panicoid grass species.</title>
        <authorList>
            <person name="Studer A.J."/>
            <person name="Schnable J.C."/>
            <person name="Brutnell T.P."/>
        </authorList>
    </citation>
    <scope>NUCLEOTIDE SEQUENCE [LARGE SCALE GENOMIC DNA]</scope>
    <source>
        <strain evidence="2">cv. Kellogg 1175</strain>
        <tissue evidence="1">Leaf</tissue>
    </source>
</reference>
<proteinExistence type="predicted"/>
<comment type="caution">
    <text evidence="1">The sequence shown here is derived from an EMBL/GenBank/DDBJ whole genome shotgun (WGS) entry which is preliminary data.</text>
</comment>
<dbReference type="OrthoDB" id="684663at2759"/>
<dbReference type="AlphaFoldDB" id="A0A1E5VT53"/>
<evidence type="ECO:0000313" key="1">
    <source>
        <dbReference type="EMBL" id="OEL28262.1"/>
    </source>
</evidence>
<dbReference type="PANTHER" id="PTHR33074:SF83">
    <property type="entry name" value="EXPRESSED PROTEIN"/>
    <property type="match status" value="1"/>
</dbReference>
<name>A0A1E5VT53_9POAL</name>
<evidence type="ECO:0000313" key="2">
    <source>
        <dbReference type="Proteomes" id="UP000095767"/>
    </source>
</evidence>